<dbReference type="Gene3D" id="3.40.50.300">
    <property type="entry name" value="P-loop containing nucleotide triphosphate hydrolases"/>
    <property type="match status" value="1"/>
</dbReference>
<dbReference type="Pfam" id="PF20720">
    <property type="entry name" value="nSTAND3"/>
    <property type="match status" value="1"/>
</dbReference>
<organism evidence="5 6">
    <name type="scientific">Mytilus galloprovincialis</name>
    <name type="common">Mediterranean mussel</name>
    <dbReference type="NCBI Taxonomy" id="29158"/>
    <lineage>
        <taxon>Eukaryota</taxon>
        <taxon>Metazoa</taxon>
        <taxon>Spiralia</taxon>
        <taxon>Lophotrochozoa</taxon>
        <taxon>Mollusca</taxon>
        <taxon>Bivalvia</taxon>
        <taxon>Autobranchia</taxon>
        <taxon>Pteriomorphia</taxon>
        <taxon>Mytilida</taxon>
        <taxon>Mytiloidea</taxon>
        <taxon>Mytilidae</taxon>
        <taxon>Mytilinae</taxon>
        <taxon>Mytilus</taxon>
    </lineage>
</organism>
<dbReference type="PROSITE" id="PS50088">
    <property type="entry name" value="ANK_REPEAT"/>
    <property type="match status" value="10"/>
</dbReference>
<evidence type="ECO:0000259" key="4">
    <source>
        <dbReference type="Pfam" id="PF20720"/>
    </source>
</evidence>
<feature type="repeat" description="ANK" evidence="3">
    <location>
        <begin position="1167"/>
        <end position="1199"/>
    </location>
</feature>
<dbReference type="SUPFAM" id="SSF48403">
    <property type="entry name" value="Ankyrin repeat"/>
    <property type="match status" value="4"/>
</dbReference>
<evidence type="ECO:0000256" key="2">
    <source>
        <dbReference type="ARBA" id="ARBA00023043"/>
    </source>
</evidence>
<keyword evidence="6" id="KW-1185">Reference proteome</keyword>
<feature type="domain" description="Novel STAND NTPase 3" evidence="4">
    <location>
        <begin position="326"/>
        <end position="477"/>
    </location>
</feature>
<proteinExistence type="predicted"/>
<dbReference type="InterPro" id="IPR036770">
    <property type="entry name" value="Ankyrin_rpt-contain_sf"/>
</dbReference>
<dbReference type="InterPro" id="IPR027417">
    <property type="entry name" value="P-loop_NTPase"/>
</dbReference>
<sequence length="1487" mass="169068">MASQRLNPIQTAIPVNLERRIRELQYSSHTGPPDDLDDNQKRWLVVGICLHSILSPALRKYVNLVVTKLFNSLKLTDKIDTQTHPGYLRKYGAANFYLNYEAINNNKTTHGYRLVLYDYKVQNAIDLSKLFLQTHMTHYSAFDESCDSSALLGIIDNIDNIPGNLQSAAKYVRSAIRNPWAHCNFTEWNPMKYNLSLQKIEDFIYLLNLNAAGERQLIEELNKWRTNGTSFLQGTTIGLELVDDIRQQIQVLMEYATIICKSSDIEFVQVQTELREMSKTLSQNDYRMSVLENTVATQGQTLLDYGSSYDVDILEIQRWKQISKDFIKTDIFADLLRFLEDNHCVLLTGVSGMGKTFTAQNIALQLCHEKGYLIVPCSNVKDITRRYKDNVRQVFFVDDLCGKYTANINEVENWKKIDRSVKLILKKKKTKVLATCRTEILKQDNVKVAFKSFQEPFDLSVKYSPADKTKIAGKYLKADNKLLSDIVIKDGFSPLMCYLYSQHDRFDVNEFLNSPYETFSDEWDELKTIDKEKFCVLLLCVLYNGSIDKDIFYEDSGKQEKRKLKEVFELCELSRDTSRSAIENKLKACVDTYFIEINKEYKVIHDKMFDFLCCYFGKQLIAPILKFGSNKLIVASYGGHDDIVAKLISKDCDIDSYDSSWKTAIFVACEEGYTKIVKLLIEKNADIFRVDTDGRTPLHAACCLDNDEVVNILISNYADVNLLDVDFETPLHKACRKGSISIIQILLDNGADINETNRDGHTPSSLAKAENKISDEHILKALNDDEIEPAVGTYLTQFKKDTIWKQEIASTSGFIRYELTPLYEACVRGDKDTVILLIRNRADVNMKTSSGDIPLVAACQQGHGVIIQILLDEKSNVNEALCCAVEKDYDRAAKILLSKGGDLSYKGENGKSLMTLARERGSIKTIKILLKHGAKFKEIDANGKTLIYAAENKARFDLLQFISDKGLDLEIPDKDGKFPLFVSEDDIKTALISVFESGNKELSKLLVTYGYTDNLTNFNDIMLYHACRLGINEEVEMFLRNGGDIQKTYSYGYTPLKLADISGNDDLLEHLQRKECNYESIRNKIIVLNYKPGEVHVTFIGESIENVTEIQNLFPIGPERKVHHYECQRYQHLFKACMFGEGKALSFLSIPLNCFFKPAEPLMSIWFAQTPLCLAISRGHTEVVKSLLKHGVNVNLTFENTSIKEDDSLSTTIQYGYTPLFSACQRNYYEIVDMLLEKGANLNKALHDACREGYLDTVQFLLQKGADVNSIGRFGQTALYAACIGGYYTIVKSLIEHVAVIDMEVHKANRFDITCLHAAYQYGNFCIVKLLLNKGASVDTKDNFGRTLLHKASTEGKYEVVEILLEKKCDINASDMNGVTPLIACLLQTEKARPMQSDFQYQMMPANPSLGEHYIYQMQKDYPEEPSDLEKKILNNNHYEVVKKLIQNGVDINKADKKDKTPLSIARQIGDIKLIDMLLMKKRPISQ</sequence>
<evidence type="ECO:0000256" key="3">
    <source>
        <dbReference type="PROSITE-ProRule" id="PRU00023"/>
    </source>
</evidence>
<dbReference type="InterPro" id="IPR049050">
    <property type="entry name" value="nSTAND3"/>
</dbReference>
<dbReference type="Proteomes" id="UP000596742">
    <property type="component" value="Unassembled WGS sequence"/>
</dbReference>
<evidence type="ECO:0000256" key="1">
    <source>
        <dbReference type="ARBA" id="ARBA00022737"/>
    </source>
</evidence>
<name>A0A8B6DX46_MYTGA</name>
<dbReference type="EMBL" id="UYJE01004258">
    <property type="protein sequence ID" value="VDI26533.1"/>
    <property type="molecule type" value="Genomic_DNA"/>
</dbReference>
<feature type="repeat" description="ANK" evidence="3">
    <location>
        <begin position="1245"/>
        <end position="1273"/>
    </location>
</feature>
<feature type="repeat" description="ANK" evidence="3">
    <location>
        <begin position="660"/>
        <end position="692"/>
    </location>
</feature>
<dbReference type="SMART" id="SM00248">
    <property type="entry name" value="ANK"/>
    <property type="match status" value="20"/>
</dbReference>
<feature type="repeat" description="ANK" evidence="3">
    <location>
        <begin position="693"/>
        <end position="725"/>
    </location>
</feature>
<dbReference type="Pfam" id="PF13637">
    <property type="entry name" value="Ank_4"/>
    <property type="match status" value="1"/>
</dbReference>
<feature type="repeat" description="ANK" evidence="3">
    <location>
        <begin position="817"/>
        <end position="849"/>
    </location>
</feature>
<protein>
    <recommendedName>
        <fullName evidence="4">Novel STAND NTPase 3 domain-containing protein</fullName>
    </recommendedName>
</protein>
<dbReference type="PRINTS" id="PR01415">
    <property type="entry name" value="ANKYRIN"/>
</dbReference>
<dbReference type="PANTHER" id="PTHR24198:SF165">
    <property type="entry name" value="ANKYRIN REPEAT-CONTAINING PROTEIN-RELATED"/>
    <property type="match status" value="1"/>
</dbReference>
<reference evidence="5" key="1">
    <citation type="submission" date="2018-11" db="EMBL/GenBank/DDBJ databases">
        <authorList>
            <person name="Alioto T."/>
            <person name="Alioto T."/>
        </authorList>
    </citation>
    <scope>NUCLEOTIDE SEQUENCE</scope>
</reference>
<dbReference type="InterPro" id="IPR002110">
    <property type="entry name" value="Ankyrin_rpt"/>
</dbReference>
<keyword evidence="1" id="KW-0677">Repeat</keyword>
<comment type="caution">
    <text evidence="5">The sequence shown here is derived from an EMBL/GenBank/DDBJ whole genome shotgun (WGS) entry which is preliminary data.</text>
</comment>
<feature type="repeat" description="ANK" evidence="3">
    <location>
        <begin position="1311"/>
        <end position="1343"/>
    </location>
</feature>
<dbReference type="Pfam" id="PF00023">
    <property type="entry name" value="Ank"/>
    <property type="match status" value="2"/>
</dbReference>
<feature type="repeat" description="ANK" evidence="3">
    <location>
        <begin position="1344"/>
        <end position="1376"/>
    </location>
</feature>
<evidence type="ECO:0000313" key="5">
    <source>
        <dbReference type="EMBL" id="VDI26533.1"/>
    </source>
</evidence>
<gene>
    <name evidence="5" type="ORF">MGAL_10B039047</name>
</gene>
<dbReference type="OrthoDB" id="5401212at2759"/>
<dbReference type="PANTHER" id="PTHR24198">
    <property type="entry name" value="ANKYRIN REPEAT AND PROTEIN KINASE DOMAIN-CONTAINING PROTEIN"/>
    <property type="match status" value="1"/>
</dbReference>
<accession>A0A8B6DX46</accession>
<keyword evidence="2 3" id="KW-0040">ANK repeat</keyword>
<feature type="repeat" description="ANK" evidence="3">
    <location>
        <begin position="726"/>
        <end position="758"/>
    </location>
</feature>
<dbReference type="Gene3D" id="1.25.40.20">
    <property type="entry name" value="Ankyrin repeat-containing domain"/>
    <property type="match status" value="5"/>
</dbReference>
<dbReference type="PROSITE" id="PS50297">
    <property type="entry name" value="ANK_REP_REGION"/>
    <property type="match status" value="7"/>
</dbReference>
<dbReference type="Pfam" id="PF12796">
    <property type="entry name" value="Ank_2"/>
    <property type="match status" value="4"/>
</dbReference>
<dbReference type="SUPFAM" id="SSF52540">
    <property type="entry name" value="P-loop containing nucleoside triphosphate hydrolases"/>
    <property type="match status" value="1"/>
</dbReference>
<evidence type="ECO:0000313" key="6">
    <source>
        <dbReference type="Proteomes" id="UP000596742"/>
    </source>
</evidence>
<feature type="repeat" description="ANK" evidence="3">
    <location>
        <begin position="1215"/>
        <end position="1247"/>
    </location>
</feature>
<feature type="repeat" description="ANK" evidence="3">
    <location>
        <begin position="909"/>
        <end position="941"/>
    </location>
</feature>